<dbReference type="EMBL" id="MTKT01003953">
    <property type="protein sequence ID" value="OWM73369.1"/>
    <property type="molecule type" value="Genomic_DNA"/>
</dbReference>
<feature type="region of interest" description="Disordered" evidence="1">
    <location>
        <begin position="1"/>
        <end position="43"/>
    </location>
</feature>
<sequence>MIGIRNKLSESVPRKRSTTALVSNSTSRDWTPNSRAIRKPSLKAHSSAVRLSVTTKKRSNLFIHPPRWFRKTSLAPALPEELSIEPSKFSFIHPLREGFQRTWVGVYKIHSSWLCRMRDVSSG</sequence>
<evidence type="ECO:0000256" key="1">
    <source>
        <dbReference type="SAM" id="MobiDB-lite"/>
    </source>
</evidence>
<accession>A0A218WLL5</accession>
<dbReference type="Proteomes" id="UP000197138">
    <property type="component" value="Unassembled WGS sequence"/>
</dbReference>
<organism evidence="2 3">
    <name type="scientific">Punica granatum</name>
    <name type="common">Pomegranate</name>
    <dbReference type="NCBI Taxonomy" id="22663"/>
    <lineage>
        <taxon>Eukaryota</taxon>
        <taxon>Viridiplantae</taxon>
        <taxon>Streptophyta</taxon>
        <taxon>Embryophyta</taxon>
        <taxon>Tracheophyta</taxon>
        <taxon>Spermatophyta</taxon>
        <taxon>Magnoliopsida</taxon>
        <taxon>eudicotyledons</taxon>
        <taxon>Gunneridae</taxon>
        <taxon>Pentapetalae</taxon>
        <taxon>rosids</taxon>
        <taxon>malvids</taxon>
        <taxon>Myrtales</taxon>
        <taxon>Lythraceae</taxon>
        <taxon>Punica</taxon>
    </lineage>
</organism>
<reference evidence="3" key="1">
    <citation type="journal article" date="2017" name="Plant J.">
        <title>The pomegranate (Punica granatum L.) genome and the genomics of punicalagin biosynthesis.</title>
        <authorList>
            <person name="Qin G."/>
            <person name="Xu C."/>
            <person name="Ming R."/>
            <person name="Tang H."/>
            <person name="Guyot R."/>
            <person name="Kramer E.M."/>
            <person name="Hu Y."/>
            <person name="Yi X."/>
            <person name="Qi Y."/>
            <person name="Xu X."/>
            <person name="Gao Z."/>
            <person name="Pan H."/>
            <person name="Jian J."/>
            <person name="Tian Y."/>
            <person name="Yue Z."/>
            <person name="Xu Y."/>
        </authorList>
    </citation>
    <scope>NUCLEOTIDE SEQUENCE [LARGE SCALE GENOMIC DNA]</scope>
    <source>
        <strain evidence="3">cv. Dabenzi</strain>
    </source>
</reference>
<proteinExistence type="predicted"/>
<feature type="compositionally biased region" description="Polar residues" evidence="1">
    <location>
        <begin position="18"/>
        <end position="34"/>
    </location>
</feature>
<name>A0A218WLL5_PUNGR</name>
<evidence type="ECO:0000313" key="2">
    <source>
        <dbReference type="EMBL" id="OWM73369.1"/>
    </source>
</evidence>
<comment type="caution">
    <text evidence="2">The sequence shown here is derived from an EMBL/GenBank/DDBJ whole genome shotgun (WGS) entry which is preliminary data.</text>
</comment>
<dbReference type="AlphaFoldDB" id="A0A218WLL5"/>
<protein>
    <submittedName>
        <fullName evidence="2">Uncharacterized protein</fullName>
    </submittedName>
</protein>
<evidence type="ECO:0000313" key="3">
    <source>
        <dbReference type="Proteomes" id="UP000197138"/>
    </source>
</evidence>
<gene>
    <name evidence="2" type="ORF">CDL15_Pgr001483</name>
</gene>